<sequence length="407" mass="45572">MLLHQPALGQAPPHFLCLKCRAKLVLRLRPPLSLANNMWIGQVPSVLSILNLPELLLVGLYFPVAFVVKLFPKKAGSDAWDVDTMKTGMRGNVSTYRLNPTLIEEMVTGNLMPRPIGILAATISVTFVGAKNVPLFVLPKMFEVQRRRVHDALVWLQANNPLYANIEISSERLAELPEHGVPEELTTTARYTEDASVIAREHGGYVPSDADDGADTQVNEAEERDFGQRHGRSSSCSICHFTHFFPIDLLPVDSLDNENHDDQGKYECDVIPLQPHGAIDISADSINSEELFAAATKNLAPEETRKYAVRPGNQFVNEYPREVNGQRTTGGPLDANHLLGTFPLLFPYGLGGIEVDRQDQVSYEEHVRWALQYDDGRFRKDLYFMFQAFGVQVKREMPSNDSPQKTF</sequence>
<reference evidence="3" key="1">
    <citation type="submission" date="2020-05" db="EMBL/GenBank/DDBJ databases">
        <title>Mycena genomes resolve the evolution of fungal bioluminescence.</title>
        <authorList>
            <person name="Tsai I.J."/>
        </authorList>
    </citation>
    <scope>NUCLEOTIDE SEQUENCE</scope>
    <source>
        <strain evidence="3">171206Taipei</strain>
    </source>
</reference>
<organism evidence="3 4">
    <name type="scientific">Mycena indigotica</name>
    <dbReference type="NCBI Taxonomy" id="2126181"/>
    <lineage>
        <taxon>Eukaryota</taxon>
        <taxon>Fungi</taxon>
        <taxon>Dikarya</taxon>
        <taxon>Basidiomycota</taxon>
        <taxon>Agaricomycotina</taxon>
        <taxon>Agaricomycetes</taxon>
        <taxon>Agaricomycetidae</taxon>
        <taxon>Agaricales</taxon>
        <taxon>Marasmiineae</taxon>
        <taxon>Mycenaceae</taxon>
        <taxon>Mycena</taxon>
    </lineage>
</organism>
<gene>
    <name evidence="3" type="ORF">MIND_01129100</name>
</gene>
<keyword evidence="1" id="KW-1133">Transmembrane helix</keyword>
<keyword evidence="4" id="KW-1185">Reference proteome</keyword>
<keyword evidence="1" id="KW-0812">Transmembrane</keyword>
<dbReference type="GO" id="GO:0004386">
    <property type="term" value="F:helicase activity"/>
    <property type="evidence" value="ECO:0007669"/>
    <property type="project" value="UniProtKB-KW"/>
</dbReference>
<protein>
    <submittedName>
        <fullName evidence="3">ATP-dependent DNA helicase</fullName>
    </submittedName>
</protein>
<dbReference type="Pfam" id="PF20209">
    <property type="entry name" value="DUF6570"/>
    <property type="match status" value="1"/>
</dbReference>
<evidence type="ECO:0000256" key="1">
    <source>
        <dbReference type="SAM" id="Phobius"/>
    </source>
</evidence>
<evidence type="ECO:0000313" key="4">
    <source>
        <dbReference type="Proteomes" id="UP000636479"/>
    </source>
</evidence>
<dbReference type="RefSeq" id="XP_037215672.1">
    <property type="nucleotide sequence ID" value="XM_037367840.1"/>
</dbReference>
<keyword evidence="3" id="KW-0547">Nucleotide-binding</keyword>
<evidence type="ECO:0000259" key="2">
    <source>
        <dbReference type="Pfam" id="PF20209"/>
    </source>
</evidence>
<keyword evidence="3" id="KW-0378">Hydrolase</keyword>
<keyword evidence="3" id="KW-0347">Helicase</keyword>
<dbReference type="GeneID" id="59350356"/>
<name>A0A8H6S5Z6_9AGAR</name>
<proteinExistence type="predicted"/>
<dbReference type="InterPro" id="IPR046700">
    <property type="entry name" value="DUF6570"/>
</dbReference>
<comment type="caution">
    <text evidence="3">The sequence shown here is derived from an EMBL/GenBank/DDBJ whole genome shotgun (WGS) entry which is preliminary data.</text>
</comment>
<feature type="domain" description="DUF6570" evidence="2">
    <location>
        <begin position="29"/>
        <end position="174"/>
    </location>
</feature>
<keyword evidence="3" id="KW-0067">ATP-binding</keyword>
<keyword evidence="1" id="KW-0472">Membrane</keyword>
<dbReference type="EMBL" id="JACAZF010000010">
    <property type="protein sequence ID" value="KAF7293509.1"/>
    <property type="molecule type" value="Genomic_DNA"/>
</dbReference>
<evidence type="ECO:0000313" key="3">
    <source>
        <dbReference type="EMBL" id="KAF7293509.1"/>
    </source>
</evidence>
<feature type="transmembrane region" description="Helical" evidence="1">
    <location>
        <begin position="46"/>
        <end position="68"/>
    </location>
</feature>
<dbReference type="OrthoDB" id="3257061at2759"/>
<accession>A0A8H6S5Z6</accession>
<dbReference type="Proteomes" id="UP000636479">
    <property type="component" value="Unassembled WGS sequence"/>
</dbReference>
<dbReference type="AlphaFoldDB" id="A0A8H6S5Z6"/>
<feature type="transmembrane region" description="Helical" evidence="1">
    <location>
        <begin position="116"/>
        <end position="138"/>
    </location>
</feature>